<reference evidence="8 9" key="2">
    <citation type="submission" date="2018-11" db="EMBL/GenBank/DDBJ databases">
        <authorList>
            <consortium name="Pathogen Informatics"/>
        </authorList>
    </citation>
    <scope>NUCLEOTIDE SEQUENCE [LARGE SCALE GENOMIC DNA]</scope>
</reference>
<gene>
    <name evidence="8" type="ORF">HNAJ_LOCUS12878</name>
</gene>
<sequence>MLGKFRSAIVDNAIIYGTYLVIFICVMIYLFVKRTISFNFSALKLLLITTSNTWGLFLVILFLGYGLVEVPRSIYRFACPDNRLRFAYFTLSKRYLEYIEDEEELKTVLAEIHDLDQHIGPDHPLRSRINTIVVAVGEIGAAVRQNRRGNLAENGGASVSSIARSLTLKRLVQLHKRLKRAYHHCSRARALWIVALQSAADAEDVFNNSIAGSMLCRLVPSLCVNFLCLAHLDSHVLQNTTLLSAIASNFTTSGLPLESLVTGSVVYETAFTKFMGHLDVVPFIANGFNVYFPMVVVVLCLVTFFSLGSRLLAWFGMPQLLGPSFLDKRSRSVGEASPVEDAIEDGRMLLYRERTLGRARRRNRGEDDGGATDIASLRGVLQNRNTAIAATLPSVESQDDMRIGQTFGPDQPIVEFSEEKMNAMFEFNLPGRQGGSTSRNEYTTLEGSGESRPLVSKVVSSINRLFQPR</sequence>
<comment type="subcellular location">
    <subcellularLocation>
        <location evidence="1">Membrane</location>
        <topology evidence="1">Multi-pass membrane protein</topology>
    </subcellularLocation>
</comment>
<reference evidence="10" key="1">
    <citation type="submission" date="2017-02" db="UniProtKB">
        <authorList>
            <consortium name="WormBaseParasite"/>
        </authorList>
    </citation>
    <scope>IDENTIFICATION</scope>
</reference>
<dbReference type="AlphaFoldDB" id="A0A0R3TYF5"/>
<dbReference type="Proteomes" id="UP000278807">
    <property type="component" value="Unassembled WGS sequence"/>
</dbReference>
<dbReference type="Pfam" id="PF04791">
    <property type="entry name" value="LMBR1"/>
    <property type="match status" value="2"/>
</dbReference>
<evidence type="ECO:0000256" key="4">
    <source>
        <dbReference type="ARBA" id="ARBA00022989"/>
    </source>
</evidence>
<feature type="compositionally biased region" description="Polar residues" evidence="6">
    <location>
        <begin position="435"/>
        <end position="446"/>
    </location>
</feature>
<evidence type="ECO:0000256" key="1">
    <source>
        <dbReference type="ARBA" id="ARBA00004141"/>
    </source>
</evidence>
<proteinExistence type="inferred from homology"/>
<evidence type="ECO:0000313" key="8">
    <source>
        <dbReference type="EMBL" id="VDO14345.1"/>
    </source>
</evidence>
<feature type="transmembrane region" description="Helical" evidence="7">
    <location>
        <begin position="44"/>
        <end position="68"/>
    </location>
</feature>
<evidence type="ECO:0000256" key="5">
    <source>
        <dbReference type="ARBA" id="ARBA00023136"/>
    </source>
</evidence>
<accession>A0A0R3TYF5</accession>
<comment type="similarity">
    <text evidence="2">Belongs to the LIMR family.</text>
</comment>
<evidence type="ECO:0000313" key="9">
    <source>
        <dbReference type="Proteomes" id="UP000278807"/>
    </source>
</evidence>
<keyword evidence="4 7" id="KW-1133">Transmembrane helix</keyword>
<dbReference type="GO" id="GO:0016020">
    <property type="term" value="C:membrane"/>
    <property type="evidence" value="ECO:0007669"/>
    <property type="project" value="UniProtKB-SubCell"/>
</dbReference>
<dbReference type="InterPro" id="IPR051584">
    <property type="entry name" value="GPCR-associated_LMBR1"/>
</dbReference>
<dbReference type="PANTHER" id="PTHR21355">
    <property type="entry name" value="G-PROTEIN COUPLED RECEPTOR-ASSOCIATED PROTEIN LMBRD2"/>
    <property type="match status" value="1"/>
</dbReference>
<evidence type="ECO:0000313" key="10">
    <source>
        <dbReference type="WBParaSite" id="HNAJ_0001290401-mRNA-1"/>
    </source>
</evidence>
<evidence type="ECO:0000256" key="6">
    <source>
        <dbReference type="SAM" id="MobiDB-lite"/>
    </source>
</evidence>
<dbReference type="EMBL" id="UZAE01014752">
    <property type="protein sequence ID" value="VDO14345.1"/>
    <property type="molecule type" value="Genomic_DNA"/>
</dbReference>
<feature type="region of interest" description="Disordered" evidence="6">
    <location>
        <begin position="429"/>
        <end position="450"/>
    </location>
</feature>
<keyword evidence="5 7" id="KW-0472">Membrane</keyword>
<evidence type="ECO:0000256" key="2">
    <source>
        <dbReference type="ARBA" id="ARBA00010487"/>
    </source>
</evidence>
<organism evidence="10">
    <name type="scientific">Rodentolepis nana</name>
    <name type="common">Dwarf tapeworm</name>
    <name type="synonym">Hymenolepis nana</name>
    <dbReference type="NCBI Taxonomy" id="102285"/>
    <lineage>
        <taxon>Eukaryota</taxon>
        <taxon>Metazoa</taxon>
        <taxon>Spiralia</taxon>
        <taxon>Lophotrochozoa</taxon>
        <taxon>Platyhelminthes</taxon>
        <taxon>Cestoda</taxon>
        <taxon>Eucestoda</taxon>
        <taxon>Cyclophyllidea</taxon>
        <taxon>Hymenolepididae</taxon>
        <taxon>Rodentolepis</taxon>
    </lineage>
</organism>
<name>A0A0R3TYF5_RODNA</name>
<evidence type="ECO:0000256" key="7">
    <source>
        <dbReference type="SAM" id="Phobius"/>
    </source>
</evidence>
<dbReference type="WBParaSite" id="HNAJ_0001290401-mRNA-1">
    <property type="protein sequence ID" value="HNAJ_0001290401-mRNA-1"/>
    <property type="gene ID" value="HNAJ_0001290401"/>
</dbReference>
<feature type="transmembrane region" description="Helical" evidence="7">
    <location>
        <begin position="290"/>
        <end position="313"/>
    </location>
</feature>
<evidence type="ECO:0000256" key="3">
    <source>
        <dbReference type="ARBA" id="ARBA00022692"/>
    </source>
</evidence>
<protein>
    <submittedName>
        <fullName evidence="10">Bestrophin/UPF0187</fullName>
    </submittedName>
</protein>
<dbReference type="PANTHER" id="PTHR21355:SF0">
    <property type="entry name" value="G-PROTEIN COUPLED RECEPTOR-ASSOCIATED PROTEIN LMBRD2"/>
    <property type="match status" value="1"/>
</dbReference>
<dbReference type="OrthoDB" id="203099at2759"/>
<feature type="transmembrane region" description="Helical" evidence="7">
    <location>
        <begin position="13"/>
        <end position="32"/>
    </location>
</feature>
<dbReference type="InterPro" id="IPR006876">
    <property type="entry name" value="LMBR1-like_membr_prot"/>
</dbReference>
<keyword evidence="9" id="KW-1185">Reference proteome</keyword>
<keyword evidence="3 7" id="KW-0812">Transmembrane</keyword>